<dbReference type="RefSeq" id="WP_046906390.1">
    <property type="nucleotide sequence ID" value="NZ_BAAAXG010000026.1"/>
</dbReference>
<evidence type="ECO:0000256" key="1">
    <source>
        <dbReference type="SAM" id="MobiDB-lite"/>
    </source>
</evidence>
<dbReference type="EMBL" id="LAQS01000006">
    <property type="protein sequence ID" value="KKZ74889.1"/>
    <property type="molecule type" value="Genomic_DNA"/>
</dbReference>
<evidence type="ECO:0000313" key="3">
    <source>
        <dbReference type="Proteomes" id="UP000265325"/>
    </source>
</evidence>
<accession>A0A2P2GVH4</accession>
<proteinExistence type="predicted"/>
<dbReference type="OrthoDB" id="4297852at2"/>
<keyword evidence="3" id="KW-1185">Reference proteome</keyword>
<organism evidence="2 3">
    <name type="scientific">Streptomyces showdoensis</name>
    <dbReference type="NCBI Taxonomy" id="68268"/>
    <lineage>
        <taxon>Bacteria</taxon>
        <taxon>Bacillati</taxon>
        <taxon>Actinomycetota</taxon>
        <taxon>Actinomycetes</taxon>
        <taxon>Kitasatosporales</taxon>
        <taxon>Streptomycetaceae</taxon>
        <taxon>Streptomyces</taxon>
    </lineage>
</organism>
<dbReference type="Proteomes" id="UP000265325">
    <property type="component" value="Unassembled WGS sequence"/>
</dbReference>
<name>A0A2P2GVH4_STREW</name>
<gene>
    <name evidence="2" type="ORF">VO63_05435</name>
</gene>
<protein>
    <submittedName>
        <fullName evidence="2">Uncharacterized protein</fullName>
    </submittedName>
</protein>
<sequence>MKTVSPGLPDIVRQTTVVSESKNLLVSTVRIGGGYYDTVIFDESPSKQHTGMLLAGFVIDHSSQKDGNREAAIERHEQAAKAAHSEEPKAVAA</sequence>
<dbReference type="AlphaFoldDB" id="A0A2P2GVH4"/>
<reference evidence="2 3" key="1">
    <citation type="submission" date="2015-05" db="EMBL/GenBank/DDBJ databases">
        <title>Draft Genome assembly of Streptomyces showdoensis.</title>
        <authorList>
            <person name="Thapa K.K."/>
            <person name="Metsa-Ketela M."/>
        </authorList>
    </citation>
    <scope>NUCLEOTIDE SEQUENCE [LARGE SCALE GENOMIC DNA]</scope>
    <source>
        <strain evidence="2 3">ATCC 15227</strain>
    </source>
</reference>
<feature type="region of interest" description="Disordered" evidence="1">
    <location>
        <begin position="69"/>
        <end position="93"/>
    </location>
</feature>
<comment type="caution">
    <text evidence="2">The sequence shown here is derived from an EMBL/GenBank/DDBJ whole genome shotgun (WGS) entry which is preliminary data.</text>
</comment>
<evidence type="ECO:0000313" key="2">
    <source>
        <dbReference type="EMBL" id="KKZ74889.1"/>
    </source>
</evidence>